<name>A0ABQ4I780_9ACTN</name>
<evidence type="ECO:0000313" key="1">
    <source>
        <dbReference type="EMBL" id="GIJ13754.1"/>
    </source>
</evidence>
<evidence type="ECO:0000313" key="2">
    <source>
        <dbReference type="Proteomes" id="UP000647860"/>
    </source>
</evidence>
<organism evidence="1 2">
    <name type="scientific">Micromonospora gifhornensis</name>
    <dbReference type="NCBI Taxonomy" id="84594"/>
    <lineage>
        <taxon>Bacteria</taxon>
        <taxon>Bacillati</taxon>
        <taxon>Actinomycetota</taxon>
        <taxon>Actinomycetes</taxon>
        <taxon>Micromonosporales</taxon>
        <taxon>Micromonosporaceae</taxon>
        <taxon>Micromonospora</taxon>
    </lineage>
</organism>
<reference evidence="1 2" key="1">
    <citation type="submission" date="2021-01" db="EMBL/GenBank/DDBJ databases">
        <title>Whole genome shotgun sequence of Verrucosispora gifhornensis NBRC 16317.</title>
        <authorList>
            <person name="Komaki H."/>
            <person name="Tamura T."/>
        </authorList>
    </citation>
    <scope>NUCLEOTIDE SEQUENCE [LARGE SCALE GENOMIC DNA]</scope>
    <source>
        <strain evidence="1 2">NBRC 16317</strain>
    </source>
</reference>
<proteinExistence type="predicted"/>
<dbReference type="Proteomes" id="UP000647860">
    <property type="component" value="Unassembled WGS sequence"/>
</dbReference>
<accession>A0ABQ4I780</accession>
<protein>
    <submittedName>
        <fullName evidence="1">Uncharacterized protein</fullName>
    </submittedName>
</protein>
<gene>
    <name evidence="1" type="ORF">Vgi01_04380</name>
</gene>
<comment type="caution">
    <text evidence="1">The sequence shown here is derived from an EMBL/GenBank/DDBJ whole genome shotgun (WGS) entry which is preliminary data.</text>
</comment>
<dbReference type="EMBL" id="BOPA01000003">
    <property type="protein sequence ID" value="GIJ13754.1"/>
    <property type="molecule type" value="Genomic_DNA"/>
</dbReference>
<keyword evidence="2" id="KW-1185">Reference proteome</keyword>
<sequence>MGAAAAWAAAGTASAPRVAVARATSAARARASGRWGMADLHRGVVVEPENRARGQGLLLGGNAIETCR</sequence>